<dbReference type="InterPro" id="IPR000313">
    <property type="entry name" value="PWWP_dom"/>
</dbReference>
<dbReference type="GO" id="GO:0031491">
    <property type="term" value="F:nucleosome binding"/>
    <property type="evidence" value="ECO:0000318"/>
    <property type="project" value="GO_Central"/>
</dbReference>
<dbReference type="GO" id="GO:0005829">
    <property type="term" value="C:cytosol"/>
    <property type="evidence" value="ECO:0000318"/>
    <property type="project" value="GO_Central"/>
</dbReference>
<dbReference type="GeneTree" id="ENSGT00390000001700"/>
<feature type="compositionally biased region" description="Polar residues" evidence="2">
    <location>
        <begin position="127"/>
        <end position="138"/>
    </location>
</feature>
<dbReference type="GO" id="GO:0005634">
    <property type="term" value="C:nucleus"/>
    <property type="evidence" value="ECO:0000318"/>
    <property type="project" value="GO_Central"/>
</dbReference>
<dbReference type="SMR" id="A0A5F8AIR6"/>
<dbReference type="FunCoup" id="A0A5F8AIR6">
    <property type="interactions" value="2492"/>
</dbReference>
<feature type="compositionally biased region" description="Low complexity" evidence="2">
    <location>
        <begin position="249"/>
        <end position="259"/>
    </location>
</feature>
<dbReference type="GO" id="GO:0006325">
    <property type="term" value="P:chromatin organization"/>
    <property type="evidence" value="ECO:0000318"/>
    <property type="project" value="GO_Central"/>
</dbReference>
<keyword evidence="5" id="KW-1185">Reference proteome</keyword>
<reference evidence="4" key="2">
    <citation type="submission" date="2019-01" db="EMBL/GenBank/DDBJ databases">
        <authorList>
            <person name="Graves T."/>
            <person name="Eichler E.E."/>
            <person name="Wilson R.K."/>
        </authorList>
    </citation>
    <scope>NUCLEOTIDE SEQUENCE [LARGE SCALE GENOMIC DNA]</scope>
    <source>
        <strain evidence="4">17573</strain>
    </source>
</reference>
<reference evidence="5" key="1">
    <citation type="journal article" date="2007" name="Science">
        <title>Evolutionary and biomedical insights from the rhesus macaque genome.</title>
        <authorList>
            <person name="Gibbs R.A."/>
            <person name="Rogers J."/>
            <person name="Katze M.G."/>
            <person name="Bumgarner R."/>
            <person name="Weinstock G.M."/>
            <person name="Mardis E.R."/>
            <person name="Remington K.A."/>
            <person name="Strausberg R.L."/>
            <person name="Venter J.C."/>
            <person name="Wilson R.K."/>
            <person name="Batzer M.A."/>
            <person name="Bustamante C.D."/>
            <person name="Eichler E.E."/>
            <person name="Hahn M.W."/>
            <person name="Hardison R.C."/>
            <person name="Makova K.D."/>
            <person name="Miller W."/>
            <person name="Milosavljevic A."/>
            <person name="Palermo R.E."/>
            <person name="Siepel A."/>
            <person name="Sikela J.M."/>
            <person name="Attaway T."/>
            <person name="Bell S."/>
            <person name="Bernard K.E."/>
            <person name="Buhay C.J."/>
            <person name="Chandrabose M.N."/>
            <person name="Dao M."/>
            <person name="Davis C."/>
            <person name="Delehaunty K.D."/>
            <person name="Ding Y."/>
            <person name="Dinh H.H."/>
            <person name="Dugan-Rocha S."/>
            <person name="Fulton L.A."/>
            <person name="Gabisi R.A."/>
            <person name="Garner T.T."/>
            <person name="Godfrey J."/>
            <person name="Hawes A.C."/>
            <person name="Hernandez J."/>
            <person name="Hines S."/>
            <person name="Holder M."/>
            <person name="Hume J."/>
            <person name="Jhangiani S.N."/>
            <person name="Joshi V."/>
            <person name="Khan Z.M."/>
            <person name="Kirkness E.F."/>
            <person name="Cree A."/>
            <person name="Fowler R.G."/>
            <person name="Lee S."/>
            <person name="Lewis L.R."/>
            <person name="Li Z."/>
            <person name="Liu Y.-S."/>
            <person name="Moore S.M."/>
            <person name="Muzny D."/>
            <person name="Nazareth L.V."/>
            <person name="Ngo D.N."/>
            <person name="Okwuonu G.O."/>
            <person name="Pai G."/>
            <person name="Parker D."/>
            <person name="Paul H.A."/>
            <person name="Pfannkoch C."/>
            <person name="Pohl C.S."/>
            <person name="Rogers Y.-H.C."/>
            <person name="Ruiz S.J."/>
            <person name="Sabo A."/>
            <person name="Santibanez J."/>
            <person name="Schneider B.W."/>
            <person name="Smith S.M."/>
            <person name="Sodergren E."/>
            <person name="Svatek A.F."/>
            <person name="Utterback T.R."/>
            <person name="Vattathil S."/>
            <person name="Warren W."/>
            <person name="White C.S."/>
            <person name="Chinwalla A.T."/>
            <person name="Feng Y."/>
            <person name="Halpern A.L."/>
            <person name="Hillier L.W."/>
            <person name="Huang X."/>
            <person name="Minx P."/>
            <person name="Nelson J.O."/>
            <person name="Pepin K.H."/>
            <person name="Qin X."/>
            <person name="Sutton G.G."/>
            <person name="Venter E."/>
            <person name="Walenz B.P."/>
            <person name="Wallis J.W."/>
            <person name="Worley K.C."/>
            <person name="Yang S.-P."/>
            <person name="Jones S.M."/>
            <person name="Marra M.A."/>
            <person name="Rocchi M."/>
            <person name="Schein J.E."/>
            <person name="Baertsch R."/>
            <person name="Clarke L."/>
            <person name="Csuros M."/>
            <person name="Glasscock J."/>
            <person name="Harris R.A."/>
            <person name="Havlak P."/>
            <person name="Jackson A.R."/>
            <person name="Jiang H."/>
            <person name="Liu Y."/>
            <person name="Messina D.N."/>
            <person name="Shen Y."/>
            <person name="Song H.X.-Z."/>
            <person name="Wylie T."/>
            <person name="Zhang L."/>
            <person name="Birney E."/>
            <person name="Han K."/>
            <person name="Konkel M.K."/>
            <person name="Lee J."/>
            <person name="Smit A.F.A."/>
            <person name="Ullmer B."/>
            <person name="Wang H."/>
            <person name="Xing J."/>
            <person name="Burhans R."/>
            <person name="Cheng Z."/>
            <person name="Karro J.E."/>
            <person name="Ma J."/>
            <person name="Raney B."/>
            <person name="She X."/>
            <person name="Cox M.J."/>
            <person name="Demuth J.P."/>
            <person name="Dumas L.J."/>
            <person name="Han S.-G."/>
            <person name="Hopkins J."/>
            <person name="Karimpour-Fard A."/>
            <person name="Kim Y.H."/>
            <person name="Pollack J.R."/>
            <person name="Vinar T."/>
            <person name="Addo-Quaye C."/>
            <person name="Degenhardt J."/>
            <person name="Denby A."/>
            <person name="Hubisz M.J."/>
            <person name="Indap A."/>
            <person name="Kosiol C."/>
            <person name="Lahn B.T."/>
            <person name="Lawson H.A."/>
            <person name="Marklein A."/>
            <person name="Nielsen R."/>
            <person name="Vallender E.J."/>
            <person name="Clark A.G."/>
            <person name="Ferguson B."/>
            <person name="Hernandez R.D."/>
            <person name="Hirani K."/>
            <person name="Kehrer-Sawatzki H."/>
            <person name="Kolb J."/>
            <person name="Patil S."/>
            <person name="Pu L.-L."/>
            <person name="Ren Y."/>
            <person name="Smith D.G."/>
            <person name="Wheeler D.A."/>
            <person name="Schenck I."/>
            <person name="Ball E.V."/>
            <person name="Chen R."/>
            <person name="Cooper D.N."/>
            <person name="Giardine B."/>
            <person name="Hsu F."/>
            <person name="Kent W.J."/>
            <person name="Lesk A."/>
            <person name="Nelson D.L."/>
            <person name="O'brien W.E."/>
            <person name="Pruefer K."/>
            <person name="Stenson P.D."/>
            <person name="Wallace J.C."/>
            <person name="Ke H."/>
            <person name="Liu X.-M."/>
            <person name="Wang P."/>
            <person name="Xiang A.P."/>
            <person name="Yang F."/>
            <person name="Barber G.P."/>
            <person name="Haussler D."/>
            <person name="Karolchik D."/>
            <person name="Kern A.D."/>
            <person name="Kuhn R.M."/>
            <person name="Smith K.E."/>
            <person name="Zwieg A.S."/>
        </authorList>
    </citation>
    <scope>NUCLEOTIDE SEQUENCE [LARGE SCALE GENOMIC DNA]</scope>
    <source>
        <strain evidence="5">17573</strain>
    </source>
</reference>
<accession>A0A5F8AIR6</accession>
<dbReference type="InterPro" id="IPR035504">
    <property type="entry name" value="MUM1-like_PWWP"/>
</dbReference>
<dbReference type="Gene3D" id="2.30.30.140">
    <property type="match status" value="1"/>
</dbReference>
<name>A0A5F8AIR6_MACMU</name>
<feature type="region of interest" description="Disordered" evidence="2">
    <location>
        <begin position="576"/>
        <end position="605"/>
    </location>
</feature>
<dbReference type="VEuPathDB" id="HostDB:ENSMMUG00000003043"/>
<evidence type="ECO:0000259" key="3">
    <source>
        <dbReference type="PROSITE" id="PS50812"/>
    </source>
</evidence>
<reference evidence="4" key="4">
    <citation type="submission" date="2025-09" db="UniProtKB">
        <authorList>
            <consortium name="Ensembl"/>
        </authorList>
    </citation>
    <scope>IDENTIFICATION</scope>
    <source>
        <strain evidence="4">17573</strain>
    </source>
</reference>
<evidence type="ECO:0000256" key="2">
    <source>
        <dbReference type="SAM" id="MobiDB-lite"/>
    </source>
</evidence>
<feature type="compositionally biased region" description="Polar residues" evidence="2">
    <location>
        <begin position="156"/>
        <end position="166"/>
    </location>
</feature>
<sequence>MMADAKYVLCRWEKRLWPAKVLARTETSTKNKRKKEYFLDVQILSLEEKIKVKSTEVEILEKSQIEAIASSLASQSEVPAAPLEELAYRRSLRVALDVLSEGPIWSQESSPGTGRADQSLREKPTEHVSSPCDSNFSSIPRGDVLGSSGPHRRRQCVQQSLSSSFTCEKDPECKADHKKGLRKSENPRGLSVLSAGGGAQDESGSRIHRKNWTLASKRGRNSVQKSSLCRNGSSLSEGDVERDMGSKGGSWAAPSSPSGVREDDPCANAEGRDPGLPLGSLTVLPAPEPSACSEPRERPAKKRLRLDGSQRPPAAQLEPRAAGDAPAPGPGPRESMTLRSTTRLGPPPSHASVDETRRPPCPDSQKLEEDCQSSEASMGPNSVRSVLEEDEEDEEPPRVLLYHEPRSFEVGMLVWLKYKKYPFWPAVVKSVRQRDKKASVVYIEGQMNPKRKGHGTKTHVDGSAGRKQPLKPSHCTSPSQTCRTGVIWCFCAAPERWEVWSGDPGPRVGLAWQGPVSAAEVTGPTMNQARVDFDQAIGWCISLITDYRVRLGCGSFAGSFLEYYAADISSPVRKSIQQDAPGTRFPQLSKGSPEEPVVGRPLGQRQPCRKVLPDRSRAARDRANQKLVEYIVKAKGAESHLRAILKSRKPSRWLQTFLSSSQYVTCVETYLEDEGQLDLVVKYLQGVYQEVGAKVLRRTNGDRIRFILDVLLPEAIICAISAVDEVDYKTAEEKYIKGPSLSYREKEIFDNQLLEERKRRRW</sequence>
<dbReference type="Bgee" id="ENSMMUG00000003043">
    <property type="expression patterns" value="Expressed in spermatocyte and 21 other cell types or tissues"/>
</dbReference>
<dbReference type="Pfam" id="PF20886">
    <property type="entry name" value="PWP3A-B_C"/>
    <property type="match status" value="1"/>
</dbReference>
<dbReference type="SUPFAM" id="SSF63748">
    <property type="entry name" value="Tudor/PWWP/MBT"/>
    <property type="match status" value="1"/>
</dbReference>
<evidence type="ECO:0000256" key="1">
    <source>
        <dbReference type="ARBA" id="ARBA00008188"/>
    </source>
</evidence>
<dbReference type="Proteomes" id="UP000006718">
    <property type="component" value="Chromosome 19"/>
</dbReference>
<dbReference type="GO" id="GO:0005654">
    <property type="term" value="C:nucleoplasm"/>
    <property type="evidence" value="ECO:0007669"/>
    <property type="project" value="Ensembl"/>
</dbReference>
<feature type="compositionally biased region" description="Basic and acidic residues" evidence="2">
    <location>
        <begin position="352"/>
        <end position="369"/>
    </location>
</feature>
<gene>
    <name evidence="4 6" type="primary">PWWP3A</name>
</gene>
<evidence type="ECO:0000313" key="6">
    <source>
        <dbReference type="VGNC" id="VGNC:76565"/>
    </source>
</evidence>
<dbReference type="Gene3D" id="6.10.300.20">
    <property type="match status" value="1"/>
</dbReference>
<dbReference type="Pfam" id="PF20887">
    <property type="entry name" value="PWP3A-B_N"/>
    <property type="match status" value="1"/>
</dbReference>
<dbReference type="PANTHER" id="PTHR31333:SF4">
    <property type="entry name" value="PWWP DOMAIN-CONTAINING DNA REPAIR FACTOR 3A"/>
    <property type="match status" value="1"/>
</dbReference>
<dbReference type="VGNC" id="VGNC:76565">
    <property type="gene designation" value="PWWP3A"/>
</dbReference>
<organism evidence="4 5">
    <name type="scientific">Macaca mulatta</name>
    <name type="common">Rhesus macaque</name>
    <dbReference type="NCBI Taxonomy" id="9544"/>
    <lineage>
        <taxon>Eukaryota</taxon>
        <taxon>Metazoa</taxon>
        <taxon>Chordata</taxon>
        <taxon>Craniata</taxon>
        <taxon>Vertebrata</taxon>
        <taxon>Euteleostomi</taxon>
        <taxon>Mammalia</taxon>
        <taxon>Eutheria</taxon>
        <taxon>Euarchontoglires</taxon>
        <taxon>Primates</taxon>
        <taxon>Haplorrhini</taxon>
        <taxon>Catarrhini</taxon>
        <taxon>Cercopithecidae</taxon>
        <taxon>Cercopithecinae</taxon>
        <taxon>Macaca</taxon>
    </lineage>
</organism>
<evidence type="ECO:0000313" key="5">
    <source>
        <dbReference type="Proteomes" id="UP000006718"/>
    </source>
</evidence>
<dbReference type="Pfam" id="PF20884">
    <property type="entry name" value="MUM1-like_PWWP"/>
    <property type="match status" value="1"/>
</dbReference>
<feature type="region of interest" description="Disordered" evidence="2">
    <location>
        <begin position="105"/>
        <end position="398"/>
    </location>
</feature>
<dbReference type="InParanoid" id="A0A5F8AIR6"/>
<dbReference type="PANTHER" id="PTHR31333">
    <property type="entry name" value="PWWP DOMAIN-CONTAINING DNA REPAIR FACTOR 3 FAMILY MEMBER"/>
    <property type="match status" value="1"/>
</dbReference>
<evidence type="ECO:0000313" key="4">
    <source>
        <dbReference type="Ensembl" id="ENSMMUP00000076858.1"/>
    </source>
</evidence>
<feature type="compositionally biased region" description="Polar residues" evidence="2">
    <location>
        <begin position="373"/>
        <end position="384"/>
    </location>
</feature>
<dbReference type="GO" id="GO:0006281">
    <property type="term" value="P:DNA repair"/>
    <property type="evidence" value="ECO:0000318"/>
    <property type="project" value="GO_Central"/>
</dbReference>
<proteinExistence type="inferred from homology"/>
<feature type="compositionally biased region" description="Polar residues" evidence="2">
    <location>
        <begin position="221"/>
        <end position="236"/>
    </location>
</feature>
<dbReference type="STRING" id="9544.ENSMMUP00000076858"/>
<dbReference type="Ensembl" id="ENSMMUT00000105027.1">
    <property type="protein sequence ID" value="ENSMMUP00000076858.1"/>
    <property type="gene ID" value="ENSMMUG00000003043.4"/>
</dbReference>
<reference evidence="4" key="3">
    <citation type="submission" date="2025-08" db="UniProtKB">
        <authorList>
            <consortium name="Ensembl"/>
        </authorList>
    </citation>
    <scope>IDENTIFICATION</scope>
    <source>
        <strain evidence="4">17573</strain>
    </source>
</reference>
<comment type="similarity">
    <text evidence="1">Belongs to the PWWP3A family.</text>
</comment>
<feature type="region of interest" description="Disordered" evidence="2">
    <location>
        <begin position="448"/>
        <end position="475"/>
    </location>
</feature>
<dbReference type="InterPro" id="IPR048765">
    <property type="entry name" value="PWP3A_3B_4_N"/>
</dbReference>
<dbReference type="AlphaFoldDB" id="A0A5F8AIR6"/>
<dbReference type="OMA" id="PPWAHRC"/>
<dbReference type="InterPro" id="IPR040263">
    <property type="entry name" value="PWP3A_3B_4"/>
</dbReference>
<dbReference type="PROSITE" id="PS50812">
    <property type="entry name" value="PWWP"/>
    <property type="match status" value="1"/>
</dbReference>
<dbReference type="ExpressionAtlas" id="A0A5F8AIR6">
    <property type="expression patterns" value="baseline and differential"/>
</dbReference>
<feature type="domain" description="PWWP" evidence="3">
    <location>
        <begin position="410"/>
        <end position="460"/>
    </location>
</feature>
<protein>
    <submittedName>
        <fullName evidence="4">PWWP domain containing 3A, DNA repair factor</fullName>
    </submittedName>
</protein>
<dbReference type="InterPro" id="IPR048795">
    <property type="entry name" value="PWP3A_3B_4_C"/>
</dbReference>